<dbReference type="EMBL" id="LAZR01033552">
    <property type="protein sequence ID" value="KKL47767.1"/>
    <property type="molecule type" value="Genomic_DNA"/>
</dbReference>
<name>A0A0F9F9J3_9ZZZZ</name>
<accession>A0A0F9F9J3</accession>
<sequence>MATQAELRKHCIEAFGMTDEEIGEEEIPQCVLLLRLDKRPLTEAEEKWARELVASVL</sequence>
<organism evidence="1">
    <name type="scientific">marine sediment metagenome</name>
    <dbReference type="NCBI Taxonomy" id="412755"/>
    <lineage>
        <taxon>unclassified sequences</taxon>
        <taxon>metagenomes</taxon>
        <taxon>ecological metagenomes</taxon>
    </lineage>
</organism>
<evidence type="ECO:0000313" key="1">
    <source>
        <dbReference type="EMBL" id="KKL47767.1"/>
    </source>
</evidence>
<comment type="caution">
    <text evidence="1">The sequence shown here is derived from an EMBL/GenBank/DDBJ whole genome shotgun (WGS) entry which is preliminary data.</text>
</comment>
<reference evidence="1" key="1">
    <citation type="journal article" date="2015" name="Nature">
        <title>Complex archaea that bridge the gap between prokaryotes and eukaryotes.</title>
        <authorList>
            <person name="Spang A."/>
            <person name="Saw J.H."/>
            <person name="Jorgensen S.L."/>
            <person name="Zaremba-Niedzwiedzka K."/>
            <person name="Martijn J."/>
            <person name="Lind A.E."/>
            <person name="van Eijk R."/>
            <person name="Schleper C."/>
            <person name="Guy L."/>
            <person name="Ettema T.J."/>
        </authorList>
    </citation>
    <scope>NUCLEOTIDE SEQUENCE</scope>
</reference>
<protein>
    <submittedName>
        <fullName evidence="1">Uncharacterized protein</fullName>
    </submittedName>
</protein>
<dbReference type="AlphaFoldDB" id="A0A0F9F9J3"/>
<gene>
    <name evidence="1" type="ORF">LCGC14_2332260</name>
</gene>
<proteinExistence type="predicted"/>